<protein>
    <recommendedName>
        <fullName evidence="5">Translational regulator CsrA</fullName>
    </recommendedName>
    <alternativeName>
        <fullName evidence="5">Carbon storage regulator</fullName>
    </alternativeName>
</protein>
<dbReference type="EMBL" id="LT629795">
    <property type="protein sequence ID" value="SDU69136.1"/>
    <property type="molecule type" value="Genomic_DNA"/>
</dbReference>
<dbReference type="GO" id="GO:0045947">
    <property type="term" value="P:negative regulation of translational initiation"/>
    <property type="evidence" value="ECO:0007669"/>
    <property type="project" value="UniProtKB-UniRule"/>
</dbReference>
<evidence type="ECO:0000256" key="5">
    <source>
        <dbReference type="HAMAP-Rule" id="MF_00167"/>
    </source>
</evidence>
<dbReference type="InterPro" id="IPR036107">
    <property type="entry name" value="CsrA_sf"/>
</dbReference>
<dbReference type="NCBIfam" id="TIGR00202">
    <property type="entry name" value="csrA"/>
    <property type="match status" value="1"/>
</dbReference>
<dbReference type="GO" id="GO:0005829">
    <property type="term" value="C:cytosol"/>
    <property type="evidence" value="ECO:0007669"/>
    <property type="project" value="TreeGrafter"/>
</dbReference>
<keyword evidence="1 5" id="KW-0963">Cytoplasm</keyword>
<evidence type="ECO:0000313" key="9">
    <source>
        <dbReference type="Proteomes" id="UP000658390"/>
    </source>
</evidence>
<dbReference type="HAMAP" id="MF_00167">
    <property type="entry name" value="CsrA"/>
    <property type="match status" value="1"/>
</dbReference>
<dbReference type="Proteomes" id="UP000658390">
    <property type="component" value="Unassembled WGS sequence"/>
</dbReference>
<dbReference type="SUPFAM" id="SSF117130">
    <property type="entry name" value="CsrA-like"/>
    <property type="match status" value="1"/>
</dbReference>
<dbReference type="EMBL" id="JAEKCZ010000024">
    <property type="protein sequence ID" value="MBJ2259070.1"/>
    <property type="molecule type" value="Genomic_DNA"/>
</dbReference>
<keyword evidence="3 5" id="KW-0694">RNA-binding</keyword>
<reference evidence="6" key="2">
    <citation type="submission" date="2020-12" db="EMBL/GenBank/DDBJ databases">
        <title>Antibiotic resistance and phylogeny of Pseudomonas spp. isolated over three decades from chicken meat in the Norwegian food chain.</title>
        <authorList>
            <person name="Moen B."/>
        </authorList>
    </citation>
    <scope>NUCLEOTIDE SEQUENCE</scope>
    <source>
        <strain evidence="6">MF6762</strain>
    </source>
</reference>
<dbReference type="OrthoDB" id="9809061at2"/>
<dbReference type="GO" id="GO:0048027">
    <property type="term" value="F:mRNA 5'-UTR binding"/>
    <property type="evidence" value="ECO:0007669"/>
    <property type="project" value="UniProtKB-UniRule"/>
</dbReference>
<keyword evidence="2 5" id="KW-0810">Translation regulation</keyword>
<accession>A0A8I1FXL3</accession>
<dbReference type="GeneID" id="96621421"/>
<evidence type="ECO:0000313" key="6">
    <source>
        <dbReference type="EMBL" id="MBJ2259070.1"/>
    </source>
</evidence>
<dbReference type="PANTHER" id="PTHR34984">
    <property type="entry name" value="CARBON STORAGE REGULATOR"/>
    <property type="match status" value="1"/>
</dbReference>
<evidence type="ECO:0000313" key="7">
    <source>
        <dbReference type="EMBL" id="SDU69136.1"/>
    </source>
</evidence>
<dbReference type="Gene3D" id="2.60.40.4380">
    <property type="entry name" value="Translational regulator CsrA"/>
    <property type="match status" value="1"/>
</dbReference>
<sequence>MQILTRAAGERISIGSEITLSVIAVNGTNVRLGVEAPKAISVHRAEIYKRIKDGNAGHLAGGALAKD</sequence>
<keyword evidence="5" id="KW-0678">Repressor</keyword>
<dbReference type="InterPro" id="IPR003751">
    <property type="entry name" value="CsrA"/>
</dbReference>
<comment type="subunit">
    <text evidence="5">Homodimer; the beta-strands of each monomer intercalate to form a hydrophobic core, while the alpha-helices form wings that extend away from the core.</text>
</comment>
<reference evidence="7 8" key="1">
    <citation type="submission" date="2016-10" db="EMBL/GenBank/DDBJ databases">
        <authorList>
            <person name="Varghese N."/>
            <person name="Submissions S."/>
        </authorList>
    </citation>
    <scope>NUCLEOTIDE SEQUENCE [LARGE SCALE GENOMIC DNA]</scope>
    <source>
        <strain evidence="7 8">BS3667</strain>
    </source>
</reference>
<comment type="function">
    <text evidence="5">A key translational regulator that binds mRNA to regulate translation initiation and/or mRNA stability. Mediates global changes in gene expression, shifting from rapid growth to stress survival by linking envelope stress, the stringent response and the catabolite repression systems. Usually binds in the 5'-UTR; binding at or near the Shine-Dalgarno sequence prevents ribosome-binding, repressing translation, binding elsewhere in the 5'-UTR can activate translation and/or stabilize the mRNA. Its function is antagonized by small RNA(s).</text>
</comment>
<evidence type="ECO:0000256" key="4">
    <source>
        <dbReference type="ARBA" id="ARBA00023159"/>
    </source>
</evidence>
<dbReference type="AlphaFoldDB" id="A0A8I1FXL3"/>
<name>A0A8I1FXL3_9PSED</name>
<dbReference type="GO" id="GO:0045948">
    <property type="term" value="P:positive regulation of translational initiation"/>
    <property type="evidence" value="ECO:0007669"/>
    <property type="project" value="UniProtKB-UniRule"/>
</dbReference>
<dbReference type="Proteomes" id="UP000182058">
    <property type="component" value="Chromosome I"/>
</dbReference>
<dbReference type="NCBIfam" id="NF002469">
    <property type="entry name" value="PRK01712.1"/>
    <property type="match status" value="1"/>
</dbReference>
<evidence type="ECO:0000256" key="2">
    <source>
        <dbReference type="ARBA" id="ARBA00022845"/>
    </source>
</evidence>
<keyword evidence="4 5" id="KW-0010">Activator</keyword>
<comment type="subcellular location">
    <subcellularLocation>
        <location evidence="5">Cytoplasm</location>
    </subcellularLocation>
</comment>
<dbReference type="GO" id="GO:0006402">
    <property type="term" value="P:mRNA catabolic process"/>
    <property type="evidence" value="ECO:0007669"/>
    <property type="project" value="InterPro"/>
</dbReference>
<dbReference type="GO" id="GO:0006109">
    <property type="term" value="P:regulation of carbohydrate metabolic process"/>
    <property type="evidence" value="ECO:0007669"/>
    <property type="project" value="UniProtKB-UniRule"/>
</dbReference>
<gene>
    <name evidence="5 6" type="primary">csrA</name>
    <name evidence="6" type="ORF">JFT45_21445</name>
    <name evidence="7" type="ORF">SAMN04490201_3858</name>
</gene>
<dbReference type="PANTHER" id="PTHR34984:SF1">
    <property type="entry name" value="CARBON STORAGE REGULATOR"/>
    <property type="match status" value="1"/>
</dbReference>
<proteinExistence type="inferred from homology"/>
<evidence type="ECO:0000256" key="3">
    <source>
        <dbReference type="ARBA" id="ARBA00022884"/>
    </source>
</evidence>
<dbReference type="Pfam" id="PF02599">
    <property type="entry name" value="CsrA"/>
    <property type="match status" value="1"/>
</dbReference>
<comment type="similarity">
    <text evidence="5">Belongs to the CsrA/RsmA family.</text>
</comment>
<organism evidence="6 9">
    <name type="scientific">Pseudomonas psychrophila</name>
    <dbReference type="NCBI Taxonomy" id="122355"/>
    <lineage>
        <taxon>Bacteria</taxon>
        <taxon>Pseudomonadati</taxon>
        <taxon>Pseudomonadota</taxon>
        <taxon>Gammaproteobacteria</taxon>
        <taxon>Pseudomonadales</taxon>
        <taxon>Pseudomonadaceae</taxon>
        <taxon>Pseudomonas</taxon>
    </lineage>
</organism>
<keyword evidence="8" id="KW-1185">Reference proteome</keyword>
<evidence type="ECO:0000313" key="8">
    <source>
        <dbReference type="Proteomes" id="UP000182058"/>
    </source>
</evidence>
<dbReference type="RefSeq" id="WP_019826563.1">
    <property type="nucleotide sequence ID" value="NZ_ATLR01000028.1"/>
</dbReference>
<evidence type="ECO:0000256" key="1">
    <source>
        <dbReference type="ARBA" id="ARBA00022490"/>
    </source>
</evidence>